<sequence>MLAVQPHNTREGGGCLIDEISGGVALQTSHSPPSRRERVPDTRVGEAEADRRRWATLSQNVEPGKGPGPQSETSGQRLPRLRPDPVLHKARLGRESPRMARGCEEDTDISRLSSVRWQRRARTSDTSVRGGPRRHLRTRRAWTGDSLHAPYTCALETLFITQSLQVVIGDDICVDAERSSVDRGEEKKGGWPGACISPTSAAWRLRLSLEPGLGGKKGRKKGRKKEERKKGKKKK</sequence>
<keyword evidence="3" id="KW-1185">Reference proteome</keyword>
<feature type="region of interest" description="Disordered" evidence="1">
    <location>
        <begin position="1"/>
        <end position="82"/>
    </location>
</feature>
<dbReference type="EMBL" id="PZQS01000004">
    <property type="protein sequence ID" value="PVD31949.1"/>
    <property type="molecule type" value="Genomic_DNA"/>
</dbReference>
<evidence type="ECO:0000256" key="1">
    <source>
        <dbReference type="SAM" id="MobiDB-lite"/>
    </source>
</evidence>
<evidence type="ECO:0000313" key="2">
    <source>
        <dbReference type="EMBL" id="PVD31949.1"/>
    </source>
</evidence>
<protein>
    <submittedName>
        <fullName evidence="2">Uncharacterized protein</fullName>
    </submittedName>
</protein>
<organism evidence="2 3">
    <name type="scientific">Pomacea canaliculata</name>
    <name type="common">Golden apple snail</name>
    <dbReference type="NCBI Taxonomy" id="400727"/>
    <lineage>
        <taxon>Eukaryota</taxon>
        <taxon>Metazoa</taxon>
        <taxon>Spiralia</taxon>
        <taxon>Lophotrochozoa</taxon>
        <taxon>Mollusca</taxon>
        <taxon>Gastropoda</taxon>
        <taxon>Caenogastropoda</taxon>
        <taxon>Architaenioglossa</taxon>
        <taxon>Ampullarioidea</taxon>
        <taxon>Ampullariidae</taxon>
        <taxon>Pomacea</taxon>
    </lineage>
</organism>
<name>A0A2T7PEV4_POMCA</name>
<dbReference type="Proteomes" id="UP000245119">
    <property type="component" value="Linkage Group LG4"/>
</dbReference>
<comment type="caution">
    <text evidence="2">The sequence shown here is derived from an EMBL/GenBank/DDBJ whole genome shotgun (WGS) entry which is preliminary data.</text>
</comment>
<accession>A0A2T7PEV4</accession>
<evidence type="ECO:0000313" key="3">
    <source>
        <dbReference type="Proteomes" id="UP000245119"/>
    </source>
</evidence>
<reference evidence="2 3" key="1">
    <citation type="submission" date="2018-04" db="EMBL/GenBank/DDBJ databases">
        <title>The genome of golden apple snail Pomacea canaliculata provides insight into stress tolerance and invasive adaptation.</title>
        <authorList>
            <person name="Liu C."/>
            <person name="Liu B."/>
            <person name="Ren Y."/>
            <person name="Zhang Y."/>
            <person name="Wang H."/>
            <person name="Li S."/>
            <person name="Jiang F."/>
            <person name="Yin L."/>
            <person name="Zhang G."/>
            <person name="Qian W."/>
            <person name="Fan W."/>
        </authorList>
    </citation>
    <scope>NUCLEOTIDE SEQUENCE [LARGE SCALE GENOMIC DNA]</scope>
    <source>
        <strain evidence="2">SZHN2017</strain>
        <tissue evidence="2">Muscle</tissue>
    </source>
</reference>
<gene>
    <name evidence="2" type="ORF">C0Q70_07375</name>
</gene>
<feature type="compositionally biased region" description="Basic and acidic residues" evidence="1">
    <location>
        <begin position="34"/>
        <end position="53"/>
    </location>
</feature>
<feature type="region of interest" description="Disordered" evidence="1">
    <location>
        <begin position="207"/>
        <end position="235"/>
    </location>
</feature>
<dbReference type="AlphaFoldDB" id="A0A2T7PEV4"/>
<proteinExistence type="predicted"/>